<proteinExistence type="predicted"/>
<keyword evidence="2" id="KW-1185">Reference proteome</keyword>
<protein>
    <recommendedName>
        <fullName evidence="3">Solute-binding protein family 3/N-terminal domain-containing protein</fullName>
    </recommendedName>
</protein>
<organism evidence="1 2">
    <name type="scientific">Inhella gelatinilytica</name>
    <dbReference type="NCBI Taxonomy" id="2795030"/>
    <lineage>
        <taxon>Bacteria</taxon>
        <taxon>Pseudomonadati</taxon>
        <taxon>Pseudomonadota</taxon>
        <taxon>Betaproteobacteria</taxon>
        <taxon>Burkholderiales</taxon>
        <taxon>Sphaerotilaceae</taxon>
        <taxon>Inhella</taxon>
    </lineage>
</organism>
<sequence>MSGLAFAIPRRALLAGAAAGGWRPAGAAEALRMAGPRDENDHRHEYPMALARLALEAGGLPLPMEPVAGLTQPRIADELRGGALDVAVLATAGQDASGLAVVRQPVRRGLLGVRLLLARRELAETLSRVRSLRELQRYRLGYGADWADLERMRQVGFRVEPSTSYTGLFRMLALGRFDFLSRGVNEVWAEVDHPLLVPHGIVVVPRIALFYPLDDYFYVNPQRTDVAAALETGLRRIRRDGRFTRLFMSFFGRGLERADLKRRQVYAVHGYGVEPQTPLEDFDVLQLEPSQGRFQTP</sequence>
<gene>
    <name evidence="1" type="ORF">I7X43_02255</name>
</gene>
<dbReference type="SUPFAM" id="SSF53850">
    <property type="entry name" value="Periplasmic binding protein-like II"/>
    <property type="match status" value="1"/>
</dbReference>
<dbReference type="Proteomes" id="UP000620139">
    <property type="component" value="Unassembled WGS sequence"/>
</dbReference>
<evidence type="ECO:0000313" key="1">
    <source>
        <dbReference type="EMBL" id="MBH9551660.1"/>
    </source>
</evidence>
<dbReference type="AlphaFoldDB" id="A0A931NCX1"/>
<evidence type="ECO:0000313" key="2">
    <source>
        <dbReference type="Proteomes" id="UP000620139"/>
    </source>
</evidence>
<evidence type="ECO:0008006" key="3">
    <source>
        <dbReference type="Google" id="ProtNLM"/>
    </source>
</evidence>
<comment type="caution">
    <text evidence="1">The sequence shown here is derived from an EMBL/GenBank/DDBJ whole genome shotgun (WGS) entry which is preliminary data.</text>
</comment>
<dbReference type="RefSeq" id="WP_198099263.1">
    <property type="nucleotide sequence ID" value="NZ_JAEDAL010000001.1"/>
</dbReference>
<name>A0A931NCX1_9BURK</name>
<accession>A0A931NCX1</accession>
<reference evidence="1" key="1">
    <citation type="submission" date="2020-12" db="EMBL/GenBank/DDBJ databases">
        <title>The genome sequence of Inhella sp. 4Y17.</title>
        <authorList>
            <person name="Liu Y."/>
        </authorList>
    </citation>
    <scope>NUCLEOTIDE SEQUENCE</scope>
    <source>
        <strain evidence="1">4Y10</strain>
    </source>
</reference>
<dbReference type="EMBL" id="JAEDAL010000001">
    <property type="protein sequence ID" value="MBH9551660.1"/>
    <property type="molecule type" value="Genomic_DNA"/>
</dbReference>